<proteinExistence type="predicted"/>
<feature type="transmembrane region" description="Helical" evidence="10">
    <location>
        <begin position="174"/>
        <end position="196"/>
    </location>
</feature>
<evidence type="ECO:0000256" key="5">
    <source>
        <dbReference type="ARBA" id="ARBA00022741"/>
    </source>
</evidence>
<evidence type="ECO:0000256" key="6">
    <source>
        <dbReference type="ARBA" id="ARBA00022801"/>
    </source>
</evidence>
<evidence type="ECO:0000256" key="4">
    <source>
        <dbReference type="ARBA" id="ARBA00022692"/>
    </source>
</evidence>
<evidence type="ECO:0000313" key="14">
    <source>
        <dbReference type="EMBL" id="KOF01946.1"/>
    </source>
</evidence>
<dbReference type="PANTHER" id="PTHR43394">
    <property type="entry name" value="ATP-DEPENDENT PERMEASE MDL1, MITOCHONDRIAL"/>
    <property type="match status" value="1"/>
</dbReference>
<dbReference type="PANTHER" id="PTHR43394:SF1">
    <property type="entry name" value="ATP-BINDING CASSETTE SUB-FAMILY B MEMBER 10, MITOCHONDRIAL"/>
    <property type="match status" value="1"/>
</dbReference>
<dbReference type="PROSITE" id="PS00211">
    <property type="entry name" value="ABC_TRANSPORTER_1"/>
    <property type="match status" value="1"/>
</dbReference>
<evidence type="ECO:0000256" key="7">
    <source>
        <dbReference type="ARBA" id="ARBA00022840"/>
    </source>
</evidence>
<dbReference type="FunFam" id="3.40.50.300:FF:000299">
    <property type="entry name" value="ABC transporter ATP-binding protein/permease"/>
    <property type="match status" value="1"/>
</dbReference>
<organism evidence="14 15">
    <name type="scientific">Roseivirga seohaensis subsp. aquiponti</name>
    <dbReference type="NCBI Taxonomy" id="1566026"/>
    <lineage>
        <taxon>Bacteria</taxon>
        <taxon>Pseudomonadati</taxon>
        <taxon>Bacteroidota</taxon>
        <taxon>Cytophagia</taxon>
        <taxon>Cytophagales</taxon>
        <taxon>Roseivirgaceae</taxon>
        <taxon>Roseivirga</taxon>
    </lineage>
</organism>
<protein>
    <submittedName>
        <fullName evidence="14">ABC transporter ATP-binding protein</fullName>
    </submittedName>
</protein>
<keyword evidence="6" id="KW-0378">Hydrolase</keyword>
<dbReference type="InterPro" id="IPR003439">
    <property type="entry name" value="ABC_transporter-like_ATP-bd"/>
</dbReference>
<dbReference type="EMBL" id="JSVA01000017">
    <property type="protein sequence ID" value="KOF01946.1"/>
    <property type="molecule type" value="Genomic_DNA"/>
</dbReference>
<feature type="transmembrane region" description="Helical" evidence="10">
    <location>
        <begin position="285"/>
        <end position="306"/>
    </location>
</feature>
<keyword evidence="5" id="KW-0547">Nucleotide-binding</keyword>
<keyword evidence="7 14" id="KW-0067">ATP-binding</keyword>
<dbReference type="InterPro" id="IPR039421">
    <property type="entry name" value="Type_1_exporter"/>
</dbReference>
<comment type="caution">
    <text evidence="14">The sequence shown here is derived from an EMBL/GenBank/DDBJ whole genome shotgun (WGS) entry which is preliminary data.</text>
</comment>
<keyword evidence="2" id="KW-0813">Transport</keyword>
<evidence type="ECO:0000256" key="2">
    <source>
        <dbReference type="ARBA" id="ARBA00022448"/>
    </source>
</evidence>
<feature type="transmembrane region" description="Helical" evidence="10">
    <location>
        <begin position="208"/>
        <end position="232"/>
    </location>
</feature>
<dbReference type="InterPro" id="IPR003593">
    <property type="entry name" value="AAA+_ATPase"/>
</dbReference>
<keyword evidence="9 10" id="KW-0472">Membrane</keyword>
<sequence>MKFTHYQQLDAMDCGPTCLKMVAQHYGKTYSTPKLRELSYITREGVSMMGISYAAESIGLHTQGVKATYEQLRNDATLPVIVHWGQNHFVVVYKIKKGKNGNDKIYVADPAHGLLTYNKDLFLSKWRTDNSGELKQGISLLIEPTPEFYQENPHEEKKIQISYLLGYLRPYRKYIFQLMLGLLAGSLISLIFPYLTQSIVDVGINNKDMGFVVLILIAQLILTFGQTANGLIRSWISLHVTTRVSISLIANFLAKLMRLPIAFFDAKMIGDIMQRISDHNRIQSFLTKSLIDIIFAVITLVLYSFVMASYSYNILSVFYLGSILYIGWILIFLKKRRDLDYKRFTQSSANQNSIVQLITGMQEIKLNNAEKRKRWEWERIQAKLFKVSVGSLLLNQNQQLGSTFIDQTKNIFISFLSVQAVINGEMTLGMMVAIQYIIGQLNAPIQQFIGFTQATQDAKISLERLSEIHEKSDEEKPEQERLFEIPKDASISIENLTYQYEGPASEKVLNNVNIEIPANKITAIVGASGSGKTTLIKLLLGFYEPVSGKINLGLNPLNRYSPSEWRKQCGVVMQDGFIFSDNIINNVSIIDDIPDKEKADKAIHAANIKDFIDSLPLGYNTKIGNDGTGISSGQKQRLLIARAIYKDPAYIFLDEATNALDAKNEKVIMENLNTFFKGRTVVIVAHRLSTVKNADQIIVLEKGRVMEKGTHSELVESKGAYFDLVKNQLELGN</sequence>
<dbReference type="InterPro" id="IPR036640">
    <property type="entry name" value="ABC1_TM_sf"/>
</dbReference>
<dbReference type="InterPro" id="IPR005074">
    <property type="entry name" value="Peptidase_C39"/>
</dbReference>
<evidence type="ECO:0000256" key="3">
    <source>
        <dbReference type="ARBA" id="ARBA00022475"/>
    </source>
</evidence>
<feature type="transmembrane region" description="Helical" evidence="10">
    <location>
        <begin position="312"/>
        <end position="333"/>
    </location>
</feature>
<dbReference type="Pfam" id="PF00664">
    <property type="entry name" value="ABC_membrane"/>
    <property type="match status" value="1"/>
</dbReference>
<name>A0A0L8AI36_9BACT</name>
<dbReference type="PATRIC" id="fig|1566026.4.peg.1212"/>
<dbReference type="InterPro" id="IPR027417">
    <property type="entry name" value="P-loop_NTPase"/>
</dbReference>
<keyword evidence="8 10" id="KW-1133">Transmembrane helix</keyword>
<evidence type="ECO:0000256" key="10">
    <source>
        <dbReference type="SAM" id="Phobius"/>
    </source>
</evidence>
<dbReference type="GO" id="GO:0005886">
    <property type="term" value="C:plasma membrane"/>
    <property type="evidence" value="ECO:0007669"/>
    <property type="project" value="UniProtKB-SubCell"/>
</dbReference>
<evidence type="ECO:0000256" key="1">
    <source>
        <dbReference type="ARBA" id="ARBA00004651"/>
    </source>
</evidence>
<evidence type="ECO:0000259" key="11">
    <source>
        <dbReference type="PROSITE" id="PS50893"/>
    </source>
</evidence>
<feature type="domain" description="ABC transporter" evidence="11">
    <location>
        <begin position="491"/>
        <end position="727"/>
    </location>
</feature>
<dbReference type="Proteomes" id="UP000036908">
    <property type="component" value="Unassembled WGS sequence"/>
</dbReference>
<evidence type="ECO:0000256" key="9">
    <source>
        <dbReference type="ARBA" id="ARBA00023136"/>
    </source>
</evidence>
<dbReference type="Pfam" id="PF00005">
    <property type="entry name" value="ABC_tran"/>
    <property type="match status" value="1"/>
</dbReference>
<dbReference type="GO" id="GO:0016887">
    <property type="term" value="F:ATP hydrolysis activity"/>
    <property type="evidence" value="ECO:0007669"/>
    <property type="project" value="InterPro"/>
</dbReference>
<keyword evidence="3" id="KW-1003">Cell membrane</keyword>
<dbReference type="PROSITE" id="PS50990">
    <property type="entry name" value="PEPTIDASE_C39"/>
    <property type="match status" value="1"/>
</dbReference>
<dbReference type="SMART" id="SM00382">
    <property type="entry name" value="AAA"/>
    <property type="match status" value="1"/>
</dbReference>
<dbReference type="GO" id="GO:0015421">
    <property type="term" value="F:ABC-type oligopeptide transporter activity"/>
    <property type="evidence" value="ECO:0007669"/>
    <property type="project" value="TreeGrafter"/>
</dbReference>
<evidence type="ECO:0000256" key="8">
    <source>
        <dbReference type="ARBA" id="ARBA00022989"/>
    </source>
</evidence>
<dbReference type="GO" id="GO:0008233">
    <property type="term" value="F:peptidase activity"/>
    <property type="evidence" value="ECO:0007669"/>
    <property type="project" value="InterPro"/>
</dbReference>
<dbReference type="Pfam" id="PF03412">
    <property type="entry name" value="Peptidase_C39"/>
    <property type="match status" value="1"/>
</dbReference>
<reference evidence="15" key="1">
    <citation type="submission" date="2014-11" db="EMBL/GenBank/DDBJ databases">
        <title>Genome sequencing of Roseivirga sp. D-25.</title>
        <authorList>
            <person name="Selvaratnam C."/>
            <person name="Thevarajoo S."/>
            <person name="Goh K.M."/>
            <person name="Eee R."/>
            <person name="Chan K.-G."/>
            <person name="Chong C.S."/>
        </authorList>
    </citation>
    <scope>NUCLEOTIDE SEQUENCE [LARGE SCALE GENOMIC DNA]</scope>
    <source>
        <strain evidence="15">D-25</strain>
    </source>
</reference>
<keyword evidence="15" id="KW-1185">Reference proteome</keyword>
<gene>
    <name evidence="14" type="ORF">OB69_14505</name>
</gene>
<dbReference type="AlphaFoldDB" id="A0A0L8AI36"/>
<evidence type="ECO:0000313" key="15">
    <source>
        <dbReference type="Proteomes" id="UP000036908"/>
    </source>
</evidence>
<dbReference type="OrthoDB" id="1522160at2"/>
<dbReference type="Gene3D" id="3.90.70.10">
    <property type="entry name" value="Cysteine proteinases"/>
    <property type="match status" value="1"/>
</dbReference>
<dbReference type="InterPro" id="IPR011527">
    <property type="entry name" value="ABC1_TM_dom"/>
</dbReference>
<accession>A0A0L8AI36</accession>
<dbReference type="CDD" id="cd18571">
    <property type="entry name" value="ABC_6TM_peptidase_like"/>
    <property type="match status" value="1"/>
</dbReference>
<dbReference type="PROSITE" id="PS50893">
    <property type="entry name" value="ABC_TRANSPORTER_2"/>
    <property type="match status" value="1"/>
</dbReference>
<dbReference type="PROSITE" id="PS50929">
    <property type="entry name" value="ABC_TM1F"/>
    <property type="match status" value="1"/>
</dbReference>
<keyword evidence="4 10" id="KW-0812">Transmembrane</keyword>
<evidence type="ECO:0000259" key="13">
    <source>
        <dbReference type="PROSITE" id="PS50990"/>
    </source>
</evidence>
<dbReference type="SUPFAM" id="SSF90123">
    <property type="entry name" value="ABC transporter transmembrane region"/>
    <property type="match status" value="1"/>
</dbReference>
<dbReference type="Gene3D" id="1.20.1560.10">
    <property type="entry name" value="ABC transporter type 1, transmembrane domain"/>
    <property type="match status" value="1"/>
</dbReference>
<feature type="domain" description="ABC transmembrane type-1" evidence="12">
    <location>
        <begin position="178"/>
        <end position="457"/>
    </location>
</feature>
<dbReference type="GO" id="GO:0006508">
    <property type="term" value="P:proteolysis"/>
    <property type="evidence" value="ECO:0007669"/>
    <property type="project" value="InterPro"/>
</dbReference>
<evidence type="ECO:0000259" key="12">
    <source>
        <dbReference type="PROSITE" id="PS50929"/>
    </source>
</evidence>
<feature type="domain" description="Peptidase C39" evidence="13">
    <location>
        <begin position="8"/>
        <end position="133"/>
    </location>
</feature>
<dbReference type="GO" id="GO:0005524">
    <property type="term" value="F:ATP binding"/>
    <property type="evidence" value="ECO:0007669"/>
    <property type="project" value="UniProtKB-KW"/>
</dbReference>
<dbReference type="RefSeq" id="WP_082338190.1">
    <property type="nucleotide sequence ID" value="NZ_JSVA01000017.1"/>
</dbReference>
<comment type="subcellular location">
    <subcellularLocation>
        <location evidence="1">Cell membrane</location>
        <topology evidence="1">Multi-pass membrane protein</topology>
    </subcellularLocation>
</comment>
<dbReference type="SUPFAM" id="SSF52540">
    <property type="entry name" value="P-loop containing nucleoside triphosphate hydrolases"/>
    <property type="match status" value="1"/>
</dbReference>
<dbReference type="CDD" id="cd02418">
    <property type="entry name" value="Peptidase_C39B"/>
    <property type="match status" value="1"/>
</dbReference>
<dbReference type="Gene3D" id="3.40.50.300">
    <property type="entry name" value="P-loop containing nucleotide triphosphate hydrolases"/>
    <property type="match status" value="1"/>
</dbReference>
<dbReference type="InterPro" id="IPR017871">
    <property type="entry name" value="ABC_transporter-like_CS"/>
</dbReference>